<comment type="caution">
    <text evidence="1">The sequence shown here is derived from an EMBL/GenBank/DDBJ whole genome shotgun (WGS) entry which is preliminary data.</text>
</comment>
<dbReference type="RefSeq" id="WP_289599145.1">
    <property type="nucleotide sequence ID" value="NZ_JAUDCL010000003.1"/>
</dbReference>
<reference evidence="1 2" key="3">
    <citation type="submission" date="2023-06" db="EMBL/GenBank/DDBJ databases">
        <authorList>
            <person name="Zeman M."/>
            <person name="Kubasova T."/>
            <person name="Jahodarova E."/>
            <person name="Nykrynova M."/>
            <person name="Rychlik I."/>
        </authorList>
    </citation>
    <scope>NUCLEOTIDE SEQUENCE [LARGE SCALE GENOMIC DNA]</scope>
    <source>
        <strain evidence="1 2">ET340</strain>
    </source>
</reference>
<reference evidence="2" key="2">
    <citation type="submission" date="2023-06" db="EMBL/GenBank/DDBJ databases">
        <title>Identification and characterization of horizontal gene transfer across gut microbiota members of farm animals based on homology search.</title>
        <authorList>
            <person name="Zeman M."/>
            <person name="Kubasova T."/>
            <person name="Jahodarova E."/>
            <person name="Nykrynova M."/>
            <person name="Rychlik I."/>
        </authorList>
    </citation>
    <scope>NUCLEOTIDE SEQUENCE [LARGE SCALE GENOMIC DNA]</scope>
    <source>
        <strain evidence="2">ET340</strain>
    </source>
</reference>
<accession>A0ABT7UPL6</accession>
<protein>
    <recommendedName>
        <fullName evidence="3">Plasmid segregation centromere-binding protein ParR</fullName>
    </recommendedName>
</protein>
<organism evidence="1 2">
    <name type="scientific">Allofournierella massiliensis</name>
    <dbReference type="NCBI Taxonomy" id="1650663"/>
    <lineage>
        <taxon>Bacteria</taxon>
        <taxon>Bacillati</taxon>
        <taxon>Bacillota</taxon>
        <taxon>Clostridia</taxon>
        <taxon>Eubacteriales</taxon>
        <taxon>Oscillospiraceae</taxon>
        <taxon>Allofournierella</taxon>
    </lineage>
</organism>
<evidence type="ECO:0000313" key="2">
    <source>
        <dbReference type="Proteomes" id="UP001529380"/>
    </source>
</evidence>
<name>A0ABT7UPL6_9FIRM</name>
<dbReference type="EMBL" id="JAUDCL010000003">
    <property type="protein sequence ID" value="MDM8200273.1"/>
    <property type="molecule type" value="Genomic_DNA"/>
</dbReference>
<reference evidence="1 2" key="1">
    <citation type="submission" date="2023-06" db="EMBL/GenBank/DDBJ databases">
        <title>Identification and characterization of horizontal gene transfer across gut microbiota members of farm animals based on homology search.</title>
        <authorList>
            <person name="Schwarzerova J."/>
            <person name="Nykrynova M."/>
            <person name="Jureckova K."/>
            <person name="Cejkova D."/>
            <person name="Rychlik I."/>
        </authorList>
    </citation>
    <scope>NUCLEOTIDE SEQUENCE [LARGE SCALE GENOMIC DNA]</scope>
    <source>
        <strain evidence="1 2">ET340</strain>
    </source>
</reference>
<evidence type="ECO:0008006" key="3">
    <source>
        <dbReference type="Google" id="ProtNLM"/>
    </source>
</evidence>
<sequence>MRSGNTYRFSLQFGADTESRIRAGEFMERLGNKKSAVVVTALNEYLEKHPELETGTLRIKIEDKNQMRRAQLEEMIRTIVLEQLNQGGLPKMEAAPVEQPDSLQQDIAAMLDNLDFFR</sequence>
<evidence type="ECO:0000313" key="1">
    <source>
        <dbReference type="EMBL" id="MDM8200273.1"/>
    </source>
</evidence>
<keyword evidence="2" id="KW-1185">Reference proteome</keyword>
<proteinExistence type="predicted"/>
<dbReference type="Proteomes" id="UP001529380">
    <property type="component" value="Unassembled WGS sequence"/>
</dbReference>
<gene>
    <name evidence="1" type="ORF">QUW08_03025</name>
</gene>